<keyword evidence="5" id="KW-0378">Hydrolase</keyword>
<dbReference type="GO" id="GO:0004519">
    <property type="term" value="F:endonuclease activity"/>
    <property type="evidence" value="ECO:0007669"/>
    <property type="project" value="UniProtKB-KW"/>
</dbReference>
<evidence type="ECO:0000313" key="8">
    <source>
        <dbReference type="EMBL" id="KAK3511759.1"/>
    </source>
</evidence>
<keyword evidence="9" id="KW-1185">Reference proteome</keyword>
<accession>A0AAE0Q1A0</accession>
<dbReference type="Pfam" id="PF18697">
    <property type="entry name" value="MLVIN_C"/>
    <property type="match status" value="1"/>
</dbReference>
<dbReference type="AlphaFoldDB" id="A0AAE0Q1A0"/>
<proteinExistence type="predicted"/>
<evidence type="ECO:0000256" key="3">
    <source>
        <dbReference type="ARBA" id="ARBA00022722"/>
    </source>
</evidence>
<name>A0AAE0Q1A0_9TELE</name>
<organism evidence="8 9">
    <name type="scientific">Hemibagrus guttatus</name>
    <dbReference type="NCBI Taxonomy" id="175788"/>
    <lineage>
        <taxon>Eukaryota</taxon>
        <taxon>Metazoa</taxon>
        <taxon>Chordata</taxon>
        <taxon>Craniata</taxon>
        <taxon>Vertebrata</taxon>
        <taxon>Euteleostomi</taxon>
        <taxon>Actinopterygii</taxon>
        <taxon>Neopterygii</taxon>
        <taxon>Teleostei</taxon>
        <taxon>Ostariophysi</taxon>
        <taxon>Siluriformes</taxon>
        <taxon>Bagridae</taxon>
        <taxon>Hemibagrus</taxon>
    </lineage>
</organism>
<feature type="region of interest" description="Disordered" evidence="6">
    <location>
        <begin position="256"/>
        <end position="302"/>
    </location>
</feature>
<evidence type="ECO:0000256" key="1">
    <source>
        <dbReference type="ARBA" id="ARBA00022679"/>
    </source>
</evidence>
<dbReference type="InterPro" id="IPR040643">
    <property type="entry name" value="MLVIN_C"/>
</dbReference>
<evidence type="ECO:0000256" key="5">
    <source>
        <dbReference type="ARBA" id="ARBA00022801"/>
    </source>
</evidence>
<evidence type="ECO:0000256" key="2">
    <source>
        <dbReference type="ARBA" id="ARBA00022695"/>
    </source>
</evidence>
<keyword evidence="3" id="KW-0540">Nuclease</keyword>
<evidence type="ECO:0000256" key="4">
    <source>
        <dbReference type="ARBA" id="ARBA00022759"/>
    </source>
</evidence>
<dbReference type="EMBL" id="JAUCMX010000024">
    <property type="protein sequence ID" value="KAK3511759.1"/>
    <property type="molecule type" value="Genomic_DNA"/>
</dbReference>
<keyword evidence="2" id="KW-0548">Nucleotidyltransferase</keyword>
<keyword evidence="1" id="KW-0808">Transferase</keyword>
<feature type="domain" description="Murine leukemia virus integrase C-terminal" evidence="7">
    <location>
        <begin position="200"/>
        <end position="250"/>
    </location>
</feature>
<gene>
    <name evidence="8" type="ORF">QTP70_021782</name>
</gene>
<dbReference type="Proteomes" id="UP001274896">
    <property type="component" value="Unassembled WGS sequence"/>
</dbReference>
<feature type="compositionally biased region" description="Basic and acidic residues" evidence="6">
    <location>
        <begin position="256"/>
        <end position="272"/>
    </location>
</feature>
<sequence length="302" mass="35114">MGYTWLVIAHQYVALGHKDERCALDKVYWLEINKKETSDLWKEYTRWKPWLTRIRPDCREARDPWHCTIKYDEEGHDKEYGSLWEEQQEGQTYNVKVTNIIIGQQGIAAGVELPNRVEDWYQILEAALHITLMIGQGFESKDIRPMMREAGQLRDWVPTLNSKVEISKDRRYLKINITVVEQIGGVVSSSDIEKPSLQVEPGDYVYIRVFKRKHWKEPRREGPFKVVLTTPTAVKVKGKEYWYHLNHCCRAAEKVLKEKSPEPKETKSKLNADLDDSDSESAEQSTGGPAQNTRARRRASPQ</sequence>
<evidence type="ECO:0000313" key="9">
    <source>
        <dbReference type="Proteomes" id="UP001274896"/>
    </source>
</evidence>
<dbReference type="GO" id="GO:0016779">
    <property type="term" value="F:nucleotidyltransferase activity"/>
    <property type="evidence" value="ECO:0007669"/>
    <property type="project" value="UniProtKB-KW"/>
</dbReference>
<evidence type="ECO:0000259" key="7">
    <source>
        <dbReference type="Pfam" id="PF18697"/>
    </source>
</evidence>
<reference evidence="8" key="1">
    <citation type="submission" date="2023-06" db="EMBL/GenBank/DDBJ databases">
        <title>Male Hemibagrus guttatus genome.</title>
        <authorList>
            <person name="Bian C."/>
        </authorList>
    </citation>
    <scope>NUCLEOTIDE SEQUENCE</scope>
    <source>
        <strain evidence="8">Male_cb2023</strain>
        <tissue evidence="8">Muscle</tissue>
    </source>
</reference>
<evidence type="ECO:0000256" key="6">
    <source>
        <dbReference type="SAM" id="MobiDB-lite"/>
    </source>
</evidence>
<dbReference type="Gene3D" id="2.30.30.850">
    <property type="match status" value="1"/>
</dbReference>
<protein>
    <recommendedName>
        <fullName evidence="7">Murine leukemia virus integrase C-terminal domain-containing protein</fullName>
    </recommendedName>
</protein>
<keyword evidence="4" id="KW-0255">Endonuclease</keyword>
<comment type="caution">
    <text evidence="8">The sequence shown here is derived from an EMBL/GenBank/DDBJ whole genome shotgun (WGS) entry which is preliminary data.</text>
</comment>
<dbReference type="GO" id="GO:0016787">
    <property type="term" value="F:hydrolase activity"/>
    <property type="evidence" value="ECO:0007669"/>
    <property type="project" value="UniProtKB-KW"/>
</dbReference>